<proteinExistence type="predicted"/>
<feature type="domain" description="DUF5689" evidence="3">
    <location>
        <begin position="222"/>
        <end position="340"/>
    </location>
</feature>
<dbReference type="InterPro" id="IPR044925">
    <property type="entry name" value="His-Me_finger_sf"/>
</dbReference>
<accession>A0A1B3XU24</accession>
<dbReference type="SUPFAM" id="SSF56219">
    <property type="entry name" value="DNase I-like"/>
    <property type="match status" value="1"/>
</dbReference>
<evidence type="ECO:0000256" key="1">
    <source>
        <dbReference type="SAM" id="SignalP"/>
    </source>
</evidence>
<dbReference type="Pfam" id="PF18942">
    <property type="entry name" value="DUF5689"/>
    <property type="match status" value="1"/>
</dbReference>
<dbReference type="InterPro" id="IPR007346">
    <property type="entry name" value="Endonuclease-I"/>
</dbReference>
<keyword evidence="1" id="KW-0732">Signal</keyword>
<reference evidence="6 7" key="1">
    <citation type="submission" date="2016-08" db="EMBL/GenBank/DDBJ databases">
        <title>Complete genome sequence of Bacillus muralis G25-68, a strain with toxicity to nematodes.</title>
        <authorList>
            <person name="Zheng Z."/>
        </authorList>
    </citation>
    <scope>NUCLEOTIDE SEQUENCE [LARGE SCALE GENOMIC DNA]</scope>
    <source>
        <strain evidence="6 7">G25-68</strain>
    </source>
</reference>
<dbReference type="Pfam" id="PF13290">
    <property type="entry name" value="CHB_HEX_C_1"/>
    <property type="match status" value="1"/>
</dbReference>
<dbReference type="PANTHER" id="PTHR42834:SF1">
    <property type="entry name" value="ENDONUCLEASE_EXONUCLEASE_PHOSPHATASE FAMILY PROTEIN (AFU_ORTHOLOGUE AFUA_3G09210)"/>
    <property type="match status" value="1"/>
</dbReference>
<dbReference type="PANTHER" id="PTHR42834">
    <property type="entry name" value="ENDONUCLEASE/EXONUCLEASE/PHOSPHATASE FAMILY PROTEIN (AFU_ORTHOLOGUE AFUA_3G09210)"/>
    <property type="match status" value="1"/>
</dbReference>
<dbReference type="CDD" id="cd04486">
    <property type="entry name" value="YhcR_OBF_like"/>
    <property type="match status" value="2"/>
</dbReference>
<gene>
    <name evidence="6" type="ORF">ABE28_020105</name>
</gene>
<feature type="domain" description="Endonuclease/exonuclease/phosphatase" evidence="4">
    <location>
        <begin position="819"/>
        <end position="964"/>
    </location>
</feature>
<dbReference type="InterPro" id="IPR043744">
    <property type="entry name" value="DUF5689"/>
</dbReference>
<dbReference type="Pfam" id="PF19580">
    <property type="entry name" value="Exo_endo_phos_3"/>
    <property type="match status" value="1"/>
</dbReference>
<dbReference type="Pfam" id="PF04231">
    <property type="entry name" value="Endonuclease_1"/>
    <property type="match status" value="1"/>
</dbReference>
<evidence type="ECO:0000313" key="7">
    <source>
        <dbReference type="Proteomes" id="UP000077926"/>
    </source>
</evidence>
<dbReference type="KEGG" id="bmur:ABE28_020105"/>
<dbReference type="EMBL" id="CP017080">
    <property type="protein sequence ID" value="AOH56678.1"/>
    <property type="molecule type" value="Genomic_DNA"/>
</dbReference>
<evidence type="ECO:0000259" key="3">
    <source>
        <dbReference type="Pfam" id="PF18942"/>
    </source>
</evidence>
<dbReference type="STRING" id="264697.ABE28_020105"/>
<dbReference type="Pfam" id="PF19886">
    <property type="entry name" value="DUF6359"/>
    <property type="match status" value="1"/>
</dbReference>
<evidence type="ECO:0000259" key="4">
    <source>
        <dbReference type="Pfam" id="PF19580"/>
    </source>
</evidence>
<protein>
    <submittedName>
        <fullName evidence="6">Uncharacterized protein</fullName>
    </submittedName>
</protein>
<dbReference type="SUPFAM" id="SSF54060">
    <property type="entry name" value="His-Me finger endonucleases"/>
    <property type="match status" value="1"/>
</dbReference>
<dbReference type="Gene3D" id="3.60.10.10">
    <property type="entry name" value="Endonuclease/exonuclease/phosphatase"/>
    <property type="match status" value="1"/>
</dbReference>
<dbReference type="InterPro" id="IPR005135">
    <property type="entry name" value="Endo/exonuclease/phosphatase"/>
</dbReference>
<dbReference type="OrthoDB" id="9801679at2"/>
<name>A0A1B3XU24_9BACI</name>
<feature type="chain" id="PRO_5039185619" evidence="1">
    <location>
        <begin position="25"/>
        <end position="1443"/>
    </location>
</feature>
<evidence type="ECO:0000259" key="2">
    <source>
        <dbReference type="Pfam" id="PF13290"/>
    </source>
</evidence>
<sequence>MKKSGMSKLFLAILFVLSTVLPYAAVAKAEGTTITVAEAINNNSGTAAVKGYIVGVAKSGTSYQQASPFTEGTNIGIADSRDETDVKKIMPVQLPAGSIRAALNLVDHPELLKAQVTITGKLEKYFSVPGLKSPTAYTINTDGGTSPEQPDVKVLDSIAEARTNTEDVVQVDGVVTTGLGYWGGKGFYIQDETAGLYVYGSSWPKDVKQGDKVRLIGKVSAYNKELQMQPTNLEVISSGNELPESQKLDASGVNANTQGELVTIENVTITGLASSGTYGTFEFLAKDAKGNSVIVRHDNRNGSTYDDFLKSFKEGDVISITGIASQFNDTYQLKPRGMEDYELVNKPAVYTNIFPGTVSEQTKVTLHTGWKDAKIHYTLDGSAPTSASTLYTEPITLTKDTVIKAIAVNDNTSEAFSFAYTVTKTNEVKIRDIQGMNHFSSYENQLVSSVEGVVTYVKDANNFYMQDPNPDQDITTSEGILVNNKAHGLKAGDHIKVSGKVVEWYVEGYAEMKTTDLPTTELTNTTIEKLGTAAVPKPIVIGKDVTPPSENIDDDRLTDFNPSEDGIDFYESLEGMLVQVANPKVVAPQDYGELVVIPGNMETTTAVGGVKITETDFNPERIILDIDDEKFVAKTGDSFDGSVTGVIGYGFSNYRVLTNKNQLPALKDGGTAREVTSIEKDSDKLSIASYNIENFSTQTANAKVETIATSIITNLKQPDIIGVTEMQDNDGATDSGTTDSAQSAKKLTDKIKDLGGPDYQFIDIAPEDKRDGGAPGGNIRVGFLYNVDRVKLTEGLRGTATQSVAYKDGKLTLNPGRIEPADPAFTSSRKPLAAQFEFKGERVVVVANHFNSKGGDQPLFGKNQPPVLSSETQRLKIASIVNRFVSDIKSQDAKANIVLLGDFNDYEFSAPLKTLKGKDLTNMIENVPFEKRYSYTYQGNSQVLDHILVSNNMAAATKVDIVHINSSFMEVHGRASDHDPVLIQTALSGSGGVEPVVPDKKYHLQNVKTKKLTIASPSVLVDLDETSKIEEGIFLKGSYAVLKGLGLKNVTVTIKPDKEGAVIDFGGMAVKEVIIDNAHVKEIRGAENVQKWTVTEGVDTKSIKFFNSKGEAIASPFGTKENQAPVVTKSLENVDVKIGSKVTINLEQHFTDPDGDPLTFSSTIGTVAGSILTLPTHEAGTTIVAVRAADKQSEAVARFTLNVSNDPLEAYYDKAAGKTGTELKSVLHSIIKGHTMVSYDQVWNALKETDEDPQNSNNVILLYSGKSIAKNANGGNTGQWNREHVWAKSHGDFGTTKGPGTDLHHLRPADVTVNGKRGHLDFDEGGQSYSGCECKFDADSWEPPDHVKGDIARMLFYMAVRYEGNGELDLELSDTVNTYPKPLHGKLSTLLKWNDLDPVDDFESHRNDVIYEWQNNRNPFIDHPEWASKIWGAVGSKDEKKAS</sequence>
<dbReference type="InterPro" id="IPR059177">
    <property type="entry name" value="GH29D-like_dom"/>
</dbReference>
<evidence type="ECO:0000313" key="6">
    <source>
        <dbReference type="EMBL" id="AOH56678.1"/>
    </source>
</evidence>
<feature type="domain" description="Endonuclease YhcR N-terminal" evidence="5">
    <location>
        <begin position="34"/>
        <end position="139"/>
    </location>
</feature>
<dbReference type="InterPro" id="IPR045939">
    <property type="entry name" value="YhcR_N"/>
</dbReference>
<dbReference type="InterPro" id="IPR036691">
    <property type="entry name" value="Endo/exonu/phosph_ase_sf"/>
</dbReference>
<feature type="domain" description="GH29D-like beta-sandwich" evidence="2">
    <location>
        <begin position="355"/>
        <end position="413"/>
    </location>
</feature>
<dbReference type="Proteomes" id="UP000077926">
    <property type="component" value="Chromosome"/>
</dbReference>
<dbReference type="GO" id="GO:0004518">
    <property type="term" value="F:nuclease activity"/>
    <property type="evidence" value="ECO:0007669"/>
    <property type="project" value="InterPro"/>
</dbReference>
<keyword evidence="7" id="KW-1185">Reference proteome</keyword>
<evidence type="ECO:0000259" key="5">
    <source>
        <dbReference type="Pfam" id="PF19886"/>
    </source>
</evidence>
<organism evidence="6 7">
    <name type="scientific">Peribacillus muralis</name>
    <dbReference type="NCBI Taxonomy" id="264697"/>
    <lineage>
        <taxon>Bacteria</taxon>
        <taxon>Bacillati</taxon>
        <taxon>Bacillota</taxon>
        <taxon>Bacilli</taxon>
        <taxon>Bacillales</taxon>
        <taxon>Bacillaceae</taxon>
        <taxon>Peribacillus</taxon>
    </lineage>
</organism>
<feature type="signal peptide" evidence="1">
    <location>
        <begin position="1"/>
        <end position="24"/>
    </location>
</feature>
<dbReference type="CDD" id="cd10283">
    <property type="entry name" value="MnuA_DNase1-like"/>
    <property type="match status" value="1"/>
</dbReference>
<dbReference type="RefSeq" id="WP_064462749.1">
    <property type="nucleotide sequence ID" value="NZ_CP017080.1"/>
</dbReference>